<keyword evidence="2" id="KW-1185">Reference proteome</keyword>
<proteinExistence type="predicted"/>
<protein>
    <submittedName>
        <fullName evidence="1">Uncharacterized protein</fullName>
    </submittedName>
</protein>
<sequence>MQYDGSGVHDFRHVDEALRIMDAELRRWNIGDDWGLTVGGIDCAFFE</sequence>
<dbReference type="RefSeq" id="WP_272426152.1">
    <property type="nucleotide sequence ID" value="NZ_JAGTJJ010000028.1"/>
</dbReference>
<evidence type="ECO:0000313" key="1">
    <source>
        <dbReference type="EMBL" id="MDC3985341.1"/>
    </source>
</evidence>
<reference evidence="1 2" key="1">
    <citation type="submission" date="2021-04" db="EMBL/GenBank/DDBJ databases">
        <title>Genome analysis of Polyangium sp.</title>
        <authorList>
            <person name="Li Y."/>
            <person name="Wang J."/>
        </authorList>
    </citation>
    <scope>NUCLEOTIDE SEQUENCE [LARGE SCALE GENOMIC DNA]</scope>
    <source>
        <strain evidence="1 2">SDU14</strain>
    </source>
</reference>
<gene>
    <name evidence="1" type="ORF">KEG57_32990</name>
</gene>
<dbReference type="AlphaFoldDB" id="A0A9X4AV57"/>
<comment type="caution">
    <text evidence="1">The sequence shown here is derived from an EMBL/GenBank/DDBJ whole genome shotgun (WGS) entry which is preliminary data.</text>
</comment>
<organism evidence="1 2">
    <name type="scientific">Polyangium jinanense</name>
    <dbReference type="NCBI Taxonomy" id="2829994"/>
    <lineage>
        <taxon>Bacteria</taxon>
        <taxon>Pseudomonadati</taxon>
        <taxon>Myxococcota</taxon>
        <taxon>Polyangia</taxon>
        <taxon>Polyangiales</taxon>
        <taxon>Polyangiaceae</taxon>
        <taxon>Polyangium</taxon>
    </lineage>
</organism>
<name>A0A9X4AV57_9BACT</name>
<accession>A0A9X4AV57</accession>
<dbReference type="EMBL" id="JAGTJJ010000028">
    <property type="protein sequence ID" value="MDC3985341.1"/>
    <property type="molecule type" value="Genomic_DNA"/>
</dbReference>
<evidence type="ECO:0000313" key="2">
    <source>
        <dbReference type="Proteomes" id="UP001151081"/>
    </source>
</evidence>
<dbReference type="Proteomes" id="UP001151081">
    <property type="component" value="Unassembled WGS sequence"/>
</dbReference>